<dbReference type="Proteomes" id="UP000739411">
    <property type="component" value="Unassembled WGS sequence"/>
</dbReference>
<protein>
    <submittedName>
        <fullName evidence="5">Glycosyltransferase family 25 protein</fullName>
    </submittedName>
</protein>
<dbReference type="InterPro" id="IPR002654">
    <property type="entry name" value="Glyco_trans_25"/>
</dbReference>
<dbReference type="EMBL" id="JADJMS010000028">
    <property type="protein sequence ID" value="MBK7415938.1"/>
    <property type="molecule type" value="Genomic_DNA"/>
</dbReference>
<reference evidence="5 6" key="1">
    <citation type="submission" date="2020-10" db="EMBL/GenBank/DDBJ databases">
        <title>Connecting structure to function with the recovery of over 1000 high-quality activated sludge metagenome-assembled genomes encoding full-length rRNA genes using long-read sequencing.</title>
        <authorList>
            <person name="Singleton C.M."/>
            <person name="Petriglieri F."/>
            <person name="Kristensen J.M."/>
            <person name="Kirkegaard R.H."/>
            <person name="Michaelsen T.Y."/>
            <person name="Andersen M.H."/>
            <person name="Karst S.M."/>
            <person name="Dueholm M.S."/>
            <person name="Nielsen P.H."/>
            <person name="Albertsen M."/>
        </authorList>
    </citation>
    <scope>NUCLEOTIDE SEQUENCE [LARGE SCALE GENOMIC DNA]</scope>
    <source>
        <strain evidence="5">EsbW_18-Q3-R4-48_BATAC.463</strain>
    </source>
</reference>
<evidence type="ECO:0000259" key="4">
    <source>
        <dbReference type="Pfam" id="PF01755"/>
    </source>
</evidence>
<dbReference type="Pfam" id="PF01755">
    <property type="entry name" value="Glyco_transf_25"/>
    <property type="match status" value="1"/>
</dbReference>
<comment type="pathway">
    <text evidence="1">Bacterial outer membrane biogenesis; lipooligosaccharide biosynthesis.</text>
</comment>
<dbReference type="AlphaFoldDB" id="A0A935MRF8"/>
<organism evidence="5 6">
    <name type="scientific">Candidatus Dechloromonas phosphorivorans</name>
    <dbReference type="NCBI Taxonomy" id="2899244"/>
    <lineage>
        <taxon>Bacteria</taxon>
        <taxon>Pseudomonadati</taxon>
        <taxon>Pseudomonadota</taxon>
        <taxon>Betaproteobacteria</taxon>
        <taxon>Rhodocyclales</taxon>
        <taxon>Azonexaceae</taxon>
        <taxon>Dechloromonas</taxon>
    </lineage>
</organism>
<gene>
    <name evidence="5" type="ORF">IPJ38_13300</name>
</gene>
<proteinExistence type="predicted"/>
<evidence type="ECO:0000256" key="1">
    <source>
        <dbReference type="ARBA" id="ARBA00005068"/>
    </source>
</evidence>
<evidence type="ECO:0000256" key="2">
    <source>
        <dbReference type="ARBA" id="ARBA00005222"/>
    </source>
</evidence>
<feature type="domain" description="Glycosyl transferase family 25" evidence="4">
    <location>
        <begin position="5"/>
        <end position="180"/>
    </location>
</feature>
<comment type="pathway">
    <text evidence="2">Glycan metabolism; lacto-N-neotetraose biosynthesis.</text>
</comment>
<name>A0A935MRF8_9RHOO</name>
<evidence type="ECO:0000313" key="5">
    <source>
        <dbReference type="EMBL" id="MBK7415938.1"/>
    </source>
</evidence>
<comment type="caution">
    <text evidence="5">The sequence shown here is derived from an EMBL/GenBank/DDBJ whole genome shotgun (WGS) entry which is preliminary data.</text>
</comment>
<dbReference type="CDD" id="cd06532">
    <property type="entry name" value="Glyco_transf_25"/>
    <property type="match status" value="1"/>
</dbReference>
<evidence type="ECO:0000313" key="6">
    <source>
        <dbReference type="Proteomes" id="UP000739411"/>
    </source>
</evidence>
<sequence>MTTAPKIIIINLESSADRRALMTAHLATLGLQGEFFPASDGRQMTDAEIAVVYDEKRAATTEWGVLTRGEIGCALSHRRVWQALLDSGDNGWLVLEDDAVLAPDVAQWLGQLLEQAHDGDVIPFVHTSPTPYFFRQTALGKRQLVYPNQSFIAATAYYVTPLAAQRLLAASNPIWFPIDCWYSTPGFRGVTPVRAVWPEAVVPRESGIQGSTIGFRQAHARRESVQKNPLRKLISNFRRYLKNRFLVKPVRYD</sequence>
<accession>A0A935MRF8</accession>
<evidence type="ECO:0000256" key="3">
    <source>
        <dbReference type="ARBA" id="ARBA00022985"/>
    </source>
</evidence>
<keyword evidence="3" id="KW-0448">Lipopolysaccharide biosynthesis</keyword>
<dbReference type="GO" id="GO:0009103">
    <property type="term" value="P:lipopolysaccharide biosynthetic process"/>
    <property type="evidence" value="ECO:0007669"/>
    <property type="project" value="UniProtKB-KW"/>
</dbReference>